<evidence type="ECO:0000313" key="2">
    <source>
        <dbReference type="Proteomes" id="UP001565471"/>
    </source>
</evidence>
<protein>
    <submittedName>
        <fullName evidence="1">Uncharacterized protein</fullName>
    </submittedName>
</protein>
<gene>
    <name evidence="1" type="ORF">ABIF29_003590</name>
</gene>
<proteinExistence type="predicted"/>
<dbReference type="EMBL" id="JBGBZA010000002">
    <property type="protein sequence ID" value="MEY9316791.1"/>
    <property type="molecule type" value="Genomic_DNA"/>
</dbReference>
<organism evidence="1 2">
    <name type="scientific">Bradyrhizobium elkanii</name>
    <dbReference type="NCBI Taxonomy" id="29448"/>
    <lineage>
        <taxon>Bacteria</taxon>
        <taxon>Pseudomonadati</taxon>
        <taxon>Pseudomonadota</taxon>
        <taxon>Alphaproteobacteria</taxon>
        <taxon>Hyphomicrobiales</taxon>
        <taxon>Nitrobacteraceae</taxon>
        <taxon>Bradyrhizobium</taxon>
    </lineage>
</organism>
<accession>A0ABV4F0F5</accession>
<dbReference type="RefSeq" id="WP_253623420.1">
    <property type="nucleotide sequence ID" value="NZ_CP126004.1"/>
</dbReference>
<keyword evidence="2" id="KW-1185">Reference proteome</keyword>
<evidence type="ECO:0000313" key="1">
    <source>
        <dbReference type="EMBL" id="MEY9316791.1"/>
    </source>
</evidence>
<sequence>MCEQCKELDDKIEHYERVASRISDAQTIAGLKKLVADLQRKRVALHPERAQDGAE</sequence>
<comment type="caution">
    <text evidence="1">The sequence shown here is derived from an EMBL/GenBank/DDBJ whole genome shotgun (WGS) entry which is preliminary data.</text>
</comment>
<dbReference type="Proteomes" id="UP001565471">
    <property type="component" value="Unassembled WGS sequence"/>
</dbReference>
<reference evidence="1 2" key="1">
    <citation type="submission" date="2024-07" db="EMBL/GenBank/DDBJ databases">
        <title>Genomic Encyclopedia of Type Strains, Phase V (KMG-V): Genome sequencing to study the core and pangenomes of soil and plant-associated prokaryotes.</title>
        <authorList>
            <person name="Whitman W."/>
        </authorList>
    </citation>
    <scope>NUCLEOTIDE SEQUENCE [LARGE SCALE GENOMIC DNA]</scope>
    <source>
        <strain evidence="1 2">USDA 415</strain>
    </source>
</reference>
<name>A0ABV4F0F5_BRAEL</name>